<dbReference type="EMBL" id="JACOPP010000044">
    <property type="protein sequence ID" value="MBC5735178.1"/>
    <property type="molecule type" value="Genomic_DNA"/>
</dbReference>
<sequence length="291" mass="33187">MDKKDYRLKGHESFTLREGWLTKGLNAVHENPTVFSENSGADALGVGTNMAKSIRYWLRTAELTEEHQREGVTLTEYGDLIFRKDPYFEDIFSLWVIHANISRNFKLATSWNIFFNNIDVTSFKREELISMMTENIINITGDTTPPERSITDDCAAILQMYTENGDAASDPEEKRTSPFSALGFLNKVDSNTFEKQHPAMDSIDPSLILYVIADKLREEEVLSIDDIVSGDNMPGKVFNLNRVSINEYLDQLQNKGYIRVNRTAGLDVVYPAHMPTTYAILEEHYERSHNA</sequence>
<evidence type="ECO:0000259" key="1">
    <source>
        <dbReference type="Pfam" id="PF13182"/>
    </source>
</evidence>
<proteinExistence type="predicted"/>
<dbReference type="Pfam" id="PF13182">
    <property type="entry name" value="DUF4007"/>
    <property type="match status" value="1"/>
</dbReference>
<protein>
    <submittedName>
        <fullName evidence="2">DUF4007 family protein</fullName>
    </submittedName>
</protein>
<organism evidence="2 3">
    <name type="scientific">Lawsonibacter hominis</name>
    <dbReference type="NCBI Taxonomy" id="2763053"/>
    <lineage>
        <taxon>Bacteria</taxon>
        <taxon>Bacillati</taxon>
        <taxon>Bacillota</taxon>
        <taxon>Clostridia</taxon>
        <taxon>Eubacteriales</taxon>
        <taxon>Oscillospiraceae</taxon>
        <taxon>Lawsonibacter</taxon>
    </lineage>
</organism>
<keyword evidence="3" id="KW-1185">Reference proteome</keyword>
<dbReference type="AlphaFoldDB" id="A0A8J6J7K9"/>
<reference evidence="2" key="1">
    <citation type="submission" date="2020-08" db="EMBL/GenBank/DDBJ databases">
        <title>Genome public.</title>
        <authorList>
            <person name="Liu C."/>
            <person name="Sun Q."/>
        </authorList>
    </citation>
    <scope>NUCLEOTIDE SEQUENCE</scope>
    <source>
        <strain evidence="2">NSJ-51</strain>
    </source>
</reference>
<accession>A0A8J6J7K9</accession>
<name>A0A8J6J7K9_9FIRM</name>
<evidence type="ECO:0000313" key="3">
    <source>
        <dbReference type="Proteomes" id="UP000661435"/>
    </source>
</evidence>
<gene>
    <name evidence="2" type="ORF">H8S57_15850</name>
</gene>
<feature type="domain" description="DUF4007" evidence="1">
    <location>
        <begin position="10"/>
        <end position="285"/>
    </location>
</feature>
<dbReference type="InterPro" id="IPR025248">
    <property type="entry name" value="DUF4007"/>
</dbReference>
<evidence type="ECO:0000313" key="2">
    <source>
        <dbReference type="EMBL" id="MBC5735178.1"/>
    </source>
</evidence>
<comment type="caution">
    <text evidence="2">The sequence shown here is derived from an EMBL/GenBank/DDBJ whole genome shotgun (WGS) entry which is preliminary data.</text>
</comment>
<dbReference type="Proteomes" id="UP000661435">
    <property type="component" value="Unassembled WGS sequence"/>
</dbReference>
<dbReference type="RefSeq" id="WP_186908953.1">
    <property type="nucleotide sequence ID" value="NZ_JACOPP010000044.1"/>
</dbReference>